<evidence type="ECO:0000256" key="4">
    <source>
        <dbReference type="ARBA" id="ARBA00022833"/>
    </source>
</evidence>
<keyword evidence="7" id="KW-0804">Transcription</keyword>
<keyword evidence="3 8" id="KW-0863">Zinc-finger</keyword>
<dbReference type="Gene3D" id="3.30.160.60">
    <property type="entry name" value="Classic Zinc Finger"/>
    <property type="match status" value="1"/>
</dbReference>
<dbReference type="GeneID" id="113848179"/>
<dbReference type="SUPFAM" id="SSF57667">
    <property type="entry name" value="beta-beta-alpha zinc fingers"/>
    <property type="match status" value="1"/>
</dbReference>
<dbReference type="Pfam" id="PF22996">
    <property type="entry name" value="C2H2-2nd_BIRD-IDD"/>
    <property type="match status" value="1"/>
</dbReference>
<evidence type="ECO:0000313" key="12">
    <source>
        <dbReference type="RefSeq" id="XP_027333378.1"/>
    </source>
</evidence>
<dbReference type="PANTHER" id="PTHR10593">
    <property type="entry name" value="SERINE/THREONINE-PROTEIN KINASE RIO"/>
    <property type="match status" value="1"/>
</dbReference>
<dbReference type="PANTHER" id="PTHR10593:SF206">
    <property type="entry name" value="C2H2-TYPE DOMAIN-CONTAINING PROTEIN"/>
    <property type="match status" value="1"/>
</dbReference>
<dbReference type="AlphaFoldDB" id="A0A8B8JS66"/>
<dbReference type="PROSITE" id="PS00028">
    <property type="entry name" value="ZINC_FINGER_C2H2_1"/>
    <property type="match status" value="1"/>
</dbReference>
<keyword evidence="1" id="KW-0479">Metal-binding</keyword>
<dbReference type="PROSITE" id="PS50157">
    <property type="entry name" value="ZINC_FINGER_C2H2_2"/>
    <property type="match status" value="1"/>
</dbReference>
<proteinExistence type="predicted"/>
<dbReference type="InterPro" id="IPR031140">
    <property type="entry name" value="IDD1-16"/>
</dbReference>
<dbReference type="Pfam" id="PF22992">
    <property type="entry name" value="C2CH-4th_BIRD-IDD"/>
    <property type="match status" value="1"/>
</dbReference>
<keyword evidence="6" id="KW-0238">DNA-binding</keyword>
<reference evidence="12" key="2">
    <citation type="submission" date="2025-08" db="UniProtKB">
        <authorList>
            <consortium name="RefSeq"/>
        </authorList>
    </citation>
    <scope>IDENTIFICATION</scope>
    <source>
        <tissue evidence="12">Young leaves</tissue>
    </source>
</reference>
<evidence type="ECO:0000259" key="10">
    <source>
        <dbReference type="PROSITE" id="PS50157"/>
    </source>
</evidence>
<dbReference type="RefSeq" id="XP_027333378.1">
    <property type="nucleotide sequence ID" value="XM_027477577.1"/>
</dbReference>
<dbReference type="OrthoDB" id="6354171at2759"/>
<evidence type="ECO:0000256" key="9">
    <source>
        <dbReference type="SAM" id="MobiDB-lite"/>
    </source>
</evidence>
<evidence type="ECO:0000256" key="3">
    <source>
        <dbReference type="ARBA" id="ARBA00022771"/>
    </source>
</evidence>
<accession>A0A8B8JS66</accession>
<dbReference type="KEGG" id="aprc:113848179"/>
<dbReference type="InterPro" id="IPR055186">
    <property type="entry name" value="C2H2-2nd_BIRD-IDD"/>
</dbReference>
<dbReference type="SMART" id="SM00355">
    <property type="entry name" value="ZnF_C2H2"/>
    <property type="match status" value="3"/>
</dbReference>
<dbReference type="FunFam" id="3.30.160.60:FF:000554">
    <property type="entry name" value="protein indeterminate-domain 12-like"/>
    <property type="match status" value="1"/>
</dbReference>
<keyword evidence="2" id="KW-0677">Repeat</keyword>
<dbReference type="Proteomes" id="UP000694853">
    <property type="component" value="Unplaced"/>
</dbReference>
<gene>
    <name evidence="12" type="primary">LOC113848179</name>
</gene>
<keyword evidence="5" id="KW-0805">Transcription regulation</keyword>
<dbReference type="GO" id="GO:0003677">
    <property type="term" value="F:DNA binding"/>
    <property type="evidence" value="ECO:0007669"/>
    <property type="project" value="UniProtKB-KW"/>
</dbReference>
<dbReference type="Pfam" id="PF22995">
    <property type="entry name" value="C2CH-3rd_BIRD-IDD"/>
    <property type="match status" value="1"/>
</dbReference>
<dbReference type="InterPro" id="IPR013087">
    <property type="entry name" value="Znf_C2H2_type"/>
</dbReference>
<dbReference type="InterPro" id="IPR036236">
    <property type="entry name" value="Znf_C2H2_sf"/>
</dbReference>
<dbReference type="GO" id="GO:0005634">
    <property type="term" value="C:nucleus"/>
    <property type="evidence" value="ECO:0007669"/>
    <property type="project" value="TreeGrafter"/>
</dbReference>
<sequence>MMKGLVVEENMSNLTSASSEISGSSGTRYDNTSDLYYAQYSSASNQEPQLKRKRRVPGHPDPGAEVIALTPQTLLATNRFFCDICQKGFQRDQNLQLHRRGHNLPWKLKKRNIKEARKKVYVCPEPTCLHHDPLRALGDLTGIKKHFFRKHHAEKKWKCEKCSKCYAVHSDWKAHSKICGTREYICDCGTVFSRRDYFITHRASCDALTQESGRLNLEDNAKFHSHVLQAPSLKREQEFNLGLSRTPSWLASPMAEEVVHDQTNRALDFSSSPLFPTHVNHENPNPTTTLLRSFHSITSSPQMSSATPLMQKASQIGVTMSKITPSEALLRPHLLLQEIHVPEYTTRYMASSSAFYGMVIPSREE</sequence>
<evidence type="ECO:0000256" key="1">
    <source>
        <dbReference type="ARBA" id="ARBA00022723"/>
    </source>
</evidence>
<name>A0A8B8JS66_ABRPR</name>
<organism evidence="11 12">
    <name type="scientific">Abrus precatorius</name>
    <name type="common">Indian licorice</name>
    <name type="synonym">Glycine abrus</name>
    <dbReference type="NCBI Taxonomy" id="3816"/>
    <lineage>
        <taxon>Eukaryota</taxon>
        <taxon>Viridiplantae</taxon>
        <taxon>Streptophyta</taxon>
        <taxon>Embryophyta</taxon>
        <taxon>Tracheophyta</taxon>
        <taxon>Spermatophyta</taxon>
        <taxon>Magnoliopsida</taxon>
        <taxon>eudicotyledons</taxon>
        <taxon>Gunneridae</taxon>
        <taxon>Pentapetalae</taxon>
        <taxon>rosids</taxon>
        <taxon>fabids</taxon>
        <taxon>Fabales</taxon>
        <taxon>Fabaceae</taxon>
        <taxon>Papilionoideae</taxon>
        <taxon>50 kb inversion clade</taxon>
        <taxon>NPAAA clade</taxon>
        <taxon>indigoferoid/millettioid clade</taxon>
        <taxon>Abreae</taxon>
        <taxon>Abrus</taxon>
    </lineage>
</organism>
<evidence type="ECO:0000256" key="5">
    <source>
        <dbReference type="ARBA" id="ARBA00023015"/>
    </source>
</evidence>
<protein>
    <submittedName>
        <fullName evidence="12">Protein indeterminate-domain 7-like</fullName>
    </submittedName>
</protein>
<dbReference type="InterPro" id="IPR055187">
    <property type="entry name" value="C2CH-3rd_BIRD-IDD"/>
</dbReference>
<feature type="region of interest" description="Disordered" evidence="9">
    <location>
        <begin position="44"/>
        <end position="63"/>
    </location>
</feature>
<evidence type="ECO:0000256" key="8">
    <source>
        <dbReference type="PROSITE-ProRule" id="PRU00042"/>
    </source>
</evidence>
<dbReference type="GO" id="GO:0003700">
    <property type="term" value="F:DNA-binding transcription factor activity"/>
    <property type="evidence" value="ECO:0007669"/>
    <property type="project" value="TreeGrafter"/>
</dbReference>
<keyword evidence="4" id="KW-0862">Zinc</keyword>
<keyword evidence="11" id="KW-1185">Reference proteome</keyword>
<evidence type="ECO:0000256" key="7">
    <source>
        <dbReference type="ARBA" id="ARBA00023163"/>
    </source>
</evidence>
<reference evidence="11" key="1">
    <citation type="journal article" date="2019" name="Toxins">
        <title>Detection of Abrin-Like and Prepropulchellin-Like Toxin Genes and Transcripts Using Whole Genome Sequencing and Full-Length Transcript Sequencing of Abrus precatorius.</title>
        <authorList>
            <person name="Hovde B.T."/>
            <person name="Daligault H.E."/>
            <person name="Hanschen E.R."/>
            <person name="Kunde Y.A."/>
            <person name="Johnson M.B."/>
            <person name="Starkenburg S.R."/>
            <person name="Johnson S.L."/>
        </authorList>
    </citation>
    <scope>NUCLEOTIDE SEQUENCE [LARGE SCALE GENOMIC DNA]</scope>
</reference>
<dbReference type="InterPro" id="IPR055185">
    <property type="entry name" value="C2CH-4th_BIRD-IDD"/>
</dbReference>
<evidence type="ECO:0000313" key="11">
    <source>
        <dbReference type="Proteomes" id="UP000694853"/>
    </source>
</evidence>
<evidence type="ECO:0000256" key="2">
    <source>
        <dbReference type="ARBA" id="ARBA00022737"/>
    </source>
</evidence>
<evidence type="ECO:0000256" key="6">
    <source>
        <dbReference type="ARBA" id="ARBA00023125"/>
    </source>
</evidence>
<feature type="domain" description="C2H2-type" evidence="10">
    <location>
        <begin position="80"/>
        <end position="102"/>
    </location>
</feature>
<dbReference type="GO" id="GO:0008270">
    <property type="term" value="F:zinc ion binding"/>
    <property type="evidence" value="ECO:0007669"/>
    <property type="project" value="UniProtKB-KW"/>
</dbReference>